<dbReference type="Pfam" id="PF13346">
    <property type="entry name" value="ABC2_membrane_5"/>
    <property type="match status" value="1"/>
</dbReference>
<reference evidence="2 3" key="1">
    <citation type="submission" date="2018-07" db="EMBL/GenBank/DDBJ databases">
        <title>Genomic Encyclopedia of Type Strains, Phase IV (KMG-IV): sequencing the most valuable type-strain genomes for metagenomic binning, comparative biology and taxonomic classification.</title>
        <authorList>
            <person name="Goeker M."/>
        </authorList>
    </citation>
    <scope>NUCLEOTIDE SEQUENCE [LARGE SCALE GENOMIC DNA]</scope>
    <source>
        <strain evidence="2 3">DSM 27016</strain>
    </source>
</reference>
<keyword evidence="1" id="KW-0812">Transmembrane</keyword>
<feature type="transmembrane region" description="Helical" evidence="1">
    <location>
        <begin position="123"/>
        <end position="147"/>
    </location>
</feature>
<feature type="transmembrane region" description="Helical" evidence="1">
    <location>
        <begin position="85"/>
        <end position="111"/>
    </location>
</feature>
<feature type="transmembrane region" description="Helical" evidence="1">
    <location>
        <begin position="188"/>
        <end position="214"/>
    </location>
</feature>
<keyword evidence="1" id="KW-1133">Transmembrane helix</keyword>
<evidence type="ECO:0000256" key="1">
    <source>
        <dbReference type="SAM" id="Phobius"/>
    </source>
</evidence>
<protein>
    <submittedName>
        <fullName evidence="2">ABC-2 family transporter</fullName>
    </submittedName>
</protein>
<evidence type="ECO:0000313" key="3">
    <source>
        <dbReference type="Proteomes" id="UP000253034"/>
    </source>
</evidence>
<dbReference type="RefSeq" id="WP_114300502.1">
    <property type="nucleotide sequence ID" value="NZ_QPJT01000065.1"/>
</dbReference>
<dbReference type="AlphaFoldDB" id="A0A369ACL0"/>
<accession>A0A369ACL0</accession>
<sequence length="219" mass="24150">MIGLLKNNFYGAIGSAFFIFAVFVTAGLALLITGNPSLLNLLVILSGTAFSFNAIAGFRKEAATKWNKYELTMPVRRKDIVKSRYIGHVSWIIVGIVLAAVFVGFTLLVHGDRYFYHVVRDPLTLFCLSVGIALLLGALYYPAIYLFGADKSEVLIITGLLGAVGIAFGIIWLINAGNDFQSLADPEYYLFISVFMGIIVSLFALSYLLTIFVFNKKEY</sequence>
<gene>
    <name evidence="2" type="ORF">DFR58_1653</name>
</gene>
<feature type="transmembrane region" description="Helical" evidence="1">
    <location>
        <begin position="12"/>
        <end position="32"/>
    </location>
</feature>
<keyword evidence="3" id="KW-1185">Reference proteome</keyword>
<comment type="caution">
    <text evidence="2">The sequence shown here is derived from an EMBL/GenBank/DDBJ whole genome shotgun (WGS) entry which is preliminary data.</text>
</comment>
<feature type="transmembrane region" description="Helical" evidence="1">
    <location>
        <begin position="154"/>
        <end position="176"/>
    </location>
</feature>
<dbReference type="Proteomes" id="UP000253034">
    <property type="component" value="Unassembled WGS sequence"/>
</dbReference>
<dbReference type="OrthoDB" id="1655186at2"/>
<dbReference type="EMBL" id="QPJT01000065">
    <property type="protein sequence ID" value="RCX06901.1"/>
    <property type="molecule type" value="Genomic_DNA"/>
</dbReference>
<organism evidence="2 3">
    <name type="scientific">Anaerobacterium chartisolvens</name>
    <dbReference type="NCBI Taxonomy" id="1297424"/>
    <lineage>
        <taxon>Bacteria</taxon>
        <taxon>Bacillati</taxon>
        <taxon>Bacillota</taxon>
        <taxon>Clostridia</taxon>
        <taxon>Eubacteriales</taxon>
        <taxon>Oscillospiraceae</taxon>
        <taxon>Anaerobacterium</taxon>
    </lineage>
</organism>
<dbReference type="InterPro" id="IPR025699">
    <property type="entry name" value="ABC2_memb-like"/>
</dbReference>
<keyword evidence="1" id="KW-0472">Membrane</keyword>
<name>A0A369ACL0_9FIRM</name>
<evidence type="ECO:0000313" key="2">
    <source>
        <dbReference type="EMBL" id="RCX06901.1"/>
    </source>
</evidence>
<proteinExistence type="predicted"/>
<feature type="transmembrane region" description="Helical" evidence="1">
    <location>
        <begin position="38"/>
        <end position="58"/>
    </location>
</feature>